<dbReference type="Proteomes" id="UP000070058">
    <property type="component" value="Unassembled WGS sequence"/>
</dbReference>
<evidence type="ECO:0000256" key="1">
    <source>
        <dbReference type="SAM" id="MobiDB-lite"/>
    </source>
</evidence>
<gene>
    <name evidence="2" type="ORF">AXK11_01120</name>
</gene>
<evidence type="ECO:0000313" key="3">
    <source>
        <dbReference type="Proteomes" id="UP000070058"/>
    </source>
</evidence>
<reference evidence="3" key="1">
    <citation type="submission" date="2016-02" db="EMBL/GenBank/DDBJ databases">
        <authorList>
            <person name="Sanders J.G."/>
            <person name="Lin J.Y."/>
            <person name="Wertz J.T."/>
            <person name="Russell J.A."/>
            <person name="Moreau C.S."/>
            <person name="Powell S."/>
        </authorList>
    </citation>
    <scope>NUCLEOTIDE SEQUENCE [LARGE SCALE GENOMIC DNA]</scope>
    <source>
        <strain evidence="3">CAG34</strain>
    </source>
</reference>
<comment type="caution">
    <text evidence="2">The sequence shown here is derived from an EMBL/GenBank/DDBJ whole genome shotgun (WGS) entry which is preliminary data.</text>
</comment>
<organism evidence="2 3">
    <name type="scientific">Cephaloticoccus primus</name>
    <dbReference type="NCBI Taxonomy" id="1548207"/>
    <lineage>
        <taxon>Bacteria</taxon>
        <taxon>Pseudomonadati</taxon>
        <taxon>Verrucomicrobiota</taxon>
        <taxon>Opitutia</taxon>
        <taxon>Opitutales</taxon>
        <taxon>Opitutaceae</taxon>
        <taxon>Cephaloticoccus</taxon>
    </lineage>
</organism>
<name>A0A139SUL7_9BACT</name>
<evidence type="ECO:0008006" key="4">
    <source>
        <dbReference type="Google" id="ProtNLM"/>
    </source>
</evidence>
<dbReference type="RefSeq" id="WP_068628207.1">
    <property type="nucleotide sequence ID" value="NZ_LSZQ01000005.1"/>
</dbReference>
<feature type="compositionally biased region" description="Basic residues" evidence="1">
    <location>
        <begin position="67"/>
        <end position="79"/>
    </location>
</feature>
<dbReference type="AlphaFoldDB" id="A0A139SUL7"/>
<proteinExistence type="predicted"/>
<sequence length="103" mass="11293">MATDINDYEIRIWHDAVNGEPRFMAQVVEWPVLKADGETADEAAREISTVLALALKTAKEFGDPVPRPRRASARRARLVRHSDVRKGRSVSSGAKAKPTAIAA</sequence>
<dbReference type="InterPro" id="IPR035069">
    <property type="entry name" value="TTHA1013/TTHA0281-like"/>
</dbReference>
<dbReference type="Gene3D" id="3.30.160.250">
    <property type="match status" value="1"/>
</dbReference>
<accession>A0A139SUL7</accession>
<keyword evidence="3" id="KW-1185">Reference proteome</keyword>
<dbReference type="SUPFAM" id="SSF143100">
    <property type="entry name" value="TTHA1013/TTHA0281-like"/>
    <property type="match status" value="1"/>
</dbReference>
<protein>
    <recommendedName>
        <fullName evidence="4">HicB-like antitoxin of toxin-antitoxin system domain-containing protein</fullName>
    </recommendedName>
</protein>
<dbReference type="EMBL" id="LSZQ01000005">
    <property type="protein sequence ID" value="KXU38151.1"/>
    <property type="molecule type" value="Genomic_DNA"/>
</dbReference>
<feature type="region of interest" description="Disordered" evidence="1">
    <location>
        <begin position="62"/>
        <end position="103"/>
    </location>
</feature>
<evidence type="ECO:0000313" key="2">
    <source>
        <dbReference type="EMBL" id="KXU38151.1"/>
    </source>
</evidence>